<reference evidence="1 2" key="1">
    <citation type="submission" date="2024-01" db="EMBL/GenBank/DDBJ databases">
        <title>The genomes of 5 underutilized Papilionoideae crops provide insights into root nodulation and disease resistanc.</title>
        <authorList>
            <person name="Yuan L."/>
        </authorList>
    </citation>
    <scope>NUCLEOTIDE SEQUENCE [LARGE SCALE GENOMIC DNA]</scope>
    <source>
        <strain evidence="1">ZHUSHIDOU_FW_LH</strain>
        <tissue evidence="1">Leaf</tissue>
    </source>
</reference>
<evidence type="ECO:0000313" key="2">
    <source>
        <dbReference type="Proteomes" id="UP001372338"/>
    </source>
</evidence>
<dbReference type="AlphaFoldDB" id="A0AAN9I0G9"/>
<accession>A0AAN9I0G9</accession>
<sequence length="178" mass="20325">MSGDQCKTHLYLGWSSGLNEEPSSIMHPRNVEKFCFPICESLEDLPEHFAVKDVFLSDSEENERDALITFGKIPLSSGFRNGIMDAIEERKAMNDESTTYNSMLTRKFYARNGDNEDLVIVINECGVHWIYEADQIVEQGDGCKSKRTREIYECNAILNGDKSNQSHECNTKEVEDLR</sequence>
<dbReference type="EMBL" id="JAYWIO010000005">
    <property type="protein sequence ID" value="KAK7260529.1"/>
    <property type="molecule type" value="Genomic_DNA"/>
</dbReference>
<dbReference type="Proteomes" id="UP001372338">
    <property type="component" value="Unassembled WGS sequence"/>
</dbReference>
<keyword evidence="2" id="KW-1185">Reference proteome</keyword>
<organism evidence="1 2">
    <name type="scientific">Crotalaria pallida</name>
    <name type="common">Smooth rattlebox</name>
    <name type="synonym">Crotalaria striata</name>
    <dbReference type="NCBI Taxonomy" id="3830"/>
    <lineage>
        <taxon>Eukaryota</taxon>
        <taxon>Viridiplantae</taxon>
        <taxon>Streptophyta</taxon>
        <taxon>Embryophyta</taxon>
        <taxon>Tracheophyta</taxon>
        <taxon>Spermatophyta</taxon>
        <taxon>Magnoliopsida</taxon>
        <taxon>eudicotyledons</taxon>
        <taxon>Gunneridae</taxon>
        <taxon>Pentapetalae</taxon>
        <taxon>rosids</taxon>
        <taxon>fabids</taxon>
        <taxon>Fabales</taxon>
        <taxon>Fabaceae</taxon>
        <taxon>Papilionoideae</taxon>
        <taxon>50 kb inversion clade</taxon>
        <taxon>genistoids sensu lato</taxon>
        <taxon>core genistoids</taxon>
        <taxon>Crotalarieae</taxon>
        <taxon>Crotalaria</taxon>
    </lineage>
</organism>
<gene>
    <name evidence="1" type="ORF">RIF29_26648</name>
</gene>
<evidence type="ECO:0000313" key="1">
    <source>
        <dbReference type="EMBL" id="KAK7260529.1"/>
    </source>
</evidence>
<protein>
    <submittedName>
        <fullName evidence="1">Uncharacterized protein</fullName>
    </submittedName>
</protein>
<name>A0AAN9I0G9_CROPI</name>
<comment type="caution">
    <text evidence="1">The sequence shown here is derived from an EMBL/GenBank/DDBJ whole genome shotgun (WGS) entry which is preliminary data.</text>
</comment>
<proteinExistence type="predicted"/>